<dbReference type="Proteomes" id="UP000290283">
    <property type="component" value="Unassembled WGS sequence"/>
</dbReference>
<dbReference type="RefSeq" id="WP_129436462.1">
    <property type="nucleotide sequence ID" value="NZ_SBKO01000005.1"/>
</dbReference>
<protein>
    <submittedName>
        <fullName evidence="1">DUF2971 domain-containing protein</fullName>
    </submittedName>
</protein>
<comment type="caution">
    <text evidence="1">The sequence shown here is derived from an EMBL/GenBank/DDBJ whole genome shotgun (WGS) entry which is preliminary data.</text>
</comment>
<dbReference type="AlphaFoldDB" id="A0A4Q1K1M2"/>
<evidence type="ECO:0000313" key="2">
    <source>
        <dbReference type="Proteomes" id="UP000290283"/>
    </source>
</evidence>
<name>A0A4Q1K1M2_9FLAO</name>
<dbReference type="Pfam" id="PF11185">
    <property type="entry name" value="DUF2971"/>
    <property type="match status" value="1"/>
</dbReference>
<dbReference type="OrthoDB" id="190848at2"/>
<proteinExistence type="predicted"/>
<reference evidence="2" key="1">
    <citation type="submission" date="2019-01" db="EMBL/GenBank/DDBJ databases">
        <title>Cytophagaceae bacterium strain CAR-16.</title>
        <authorList>
            <person name="Chen W.-M."/>
        </authorList>
    </citation>
    <scope>NUCLEOTIDE SEQUENCE [LARGE SCALE GENOMIC DNA]</scope>
    <source>
        <strain evidence="2">LLJ-11</strain>
    </source>
</reference>
<sequence>MDEFIIDEEYVIKRNTINFELWDTYKHGKLLSKSAKKLYRFYPLNLYSIDGLFRSYFYLSNPGDFNDPFDCNVNLIEDVDDLSHMKTVKRNNFSNLGICSFSETINNHLMWAHYTNNYYGFALEFDGDKIDMKQREGHLLRHTLTRVIYPQEPIKIKKNYPFASHYVLTTKFKHWEYEKEWRIITELGYEERCLEYFPECVKAIYIGHKIVDNDINLYKLLLELHKMKFPNIPLYVVYPHPTDLKLEFEKVLN</sequence>
<organism evidence="1 2">
    <name type="scientific">Flavobacterium amnicola</name>
    <dbReference type="NCBI Taxonomy" id="2506422"/>
    <lineage>
        <taxon>Bacteria</taxon>
        <taxon>Pseudomonadati</taxon>
        <taxon>Bacteroidota</taxon>
        <taxon>Flavobacteriia</taxon>
        <taxon>Flavobacteriales</taxon>
        <taxon>Flavobacteriaceae</taxon>
        <taxon>Flavobacterium</taxon>
    </lineage>
</organism>
<dbReference type="EMBL" id="SBKO01000005">
    <property type="protein sequence ID" value="RXR17344.1"/>
    <property type="molecule type" value="Genomic_DNA"/>
</dbReference>
<gene>
    <name evidence="1" type="ORF">EQG63_11180</name>
</gene>
<evidence type="ECO:0000313" key="1">
    <source>
        <dbReference type="EMBL" id="RXR17344.1"/>
    </source>
</evidence>
<keyword evidence="2" id="KW-1185">Reference proteome</keyword>
<dbReference type="InterPro" id="IPR021352">
    <property type="entry name" value="DUF2971"/>
</dbReference>
<accession>A0A4Q1K1M2</accession>